<dbReference type="AlphaFoldDB" id="A0A1M6A823"/>
<dbReference type="eggNOG" id="ENOG5032UMN">
    <property type="taxonomic scope" value="Bacteria"/>
</dbReference>
<accession>A0A1M6A823</accession>
<dbReference type="EMBL" id="FQYK01000001">
    <property type="protein sequence ID" value="SHI32605.1"/>
    <property type="molecule type" value="Genomic_DNA"/>
</dbReference>
<keyword evidence="2" id="KW-1185">Reference proteome</keyword>
<dbReference type="OrthoDB" id="1138655at2"/>
<sequence length="224" mass="25760">MNSKITLLSCLLCFILLSCKKENSFSNYKYADKPIAFECAGVNTKLLNEALYSFEDDIENHYKQNRPNFKLNQAYSQIMRNSVFGRLQLDKIVSKHTFEVFQALKEEEGLWDLNNTKSNLNYNSEVVKCISKTIKDQNLKTTLNALLTTNSMSPKLLGPAVVNKYQNAINDKSLALYIALDLYYAKMFDTNFDKSKLEQPKLKVDFNQVPRKEEVDPHAGHNHD</sequence>
<evidence type="ECO:0000313" key="2">
    <source>
        <dbReference type="Proteomes" id="UP000184396"/>
    </source>
</evidence>
<reference evidence="1 2" key="1">
    <citation type="submission" date="2016-11" db="EMBL/GenBank/DDBJ databases">
        <authorList>
            <person name="Jaros S."/>
            <person name="Januszkiewicz K."/>
            <person name="Wedrychowicz H."/>
        </authorList>
    </citation>
    <scope>NUCLEOTIDE SEQUENCE [LARGE SCALE GENOMIC DNA]</scope>
    <source>
        <strain evidence="1 2">CGMCC 1.12213</strain>
    </source>
</reference>
<dbReference type="Proteomes" id="UP000184396">
    <property type="component" value="Unassembled WGS sequence"/>
</dbReference>
<organism evidence="1 2">
    <name type="scientific">Algibacter luteus</name>
    <dbReference type="NCBI Taxonomy" id="1178825"/>
    <lineage>
        <taxon>Bacteria</taxon>
        <taxon>Pseudomonadati</taxon>
        <taxon>Bacteroidota</taxon>
        <taxon>Flavobacteriia</taxon>
        <taxon>Flavobacteriales</taxon>
        <taxon>Flavobacteriaceae</taxon>
        <taxon>Algibacter</taxon>
    </lineage>
</organism>
<proteinExistence type="predicted"/>
<protein>
    <submittedName>
        <fullName evidence="1">Uncharacterized protein</fullName>
    </submittedName>
</protein>
<dbReference type="PROSITE" id="PS51257">
    <property type="entry name" value="PROKAR_LIPOPROTEIN"/>
    <property type="match status" value="1"/>
</dbReference>
<evidence type="ECO:0000313" key="1">
    <source>
        <dbReference type="EMBL" id="SHI32605.1"/>
    </source>
</evidence>
<dbReference type="STRING" id="1178825.SAMN05216261_0278"/>
<gene>
    <name evidence="1" type="ORF">SAMN05216261_0278</name>
</gene>
<name>A0A1M6A823_9FLAO</name>
<dbReference type="RefSeq" id="WP_143148045.1">
    <property type="nucleotide sequence ID" value="NZ_ALIH01000001.1"/>
</dbReference>